<dbReference type="InterPro" id="IPR007590">
    <property type="entry name" value="Saf4/Yju2"/>
</dbReference>
<accession>A0AAV5R868</accession>
<dbReference type="PANTHER" id="PTHR12111:SF1">
    <property type="entry name" value="SPLICING FACTOR YJU2"/>
    <property type="match status" value="1"/>
</dbReference>
<dbReference type="Proteomes" id="UP001378960">
    <property type="component" value="Unassembled WGS sequence"/>
</dbReference>
<reference evidence="2 3" key="1">
    <citation type="journal article" date="2023" name="Elife">
        <title>Identification of key yeast species and microbe-microbe interactions impacting larval growth of Drosophila in the wild.</title>
        <authorList>
            <person name="Mure A."/>
            <person name="Sugiura Y."/>
            <person name="Maeda R."/>
            <person name="Honda K."/>
            <person name="Sakurai N."/>
            <person name="Takahashi Y."/>
            <person name="Watada M."/>
            <person name="Katoh T."/>
            <person name="Gotoh A."/>
            <person name="Gotoh Y."/>
            <person name="Taniguchi I."/>
            <person name="Nakamura K."/>
            <person name="Hayashi T."/>
            <person name="Katayama T."/>
            <person name="Uemura T."/>
            <person name="Hattori Y."/>
        </authorList>
    </citation>
    <scope>NUCLEOTIDE SEQUENCE [LARGE SCALE GENOMIC DNA]</scope>
    <source>
        <strain evidence="2 3">PK-24</strain>
    </source>
</reference>
<dbReference type="GO" id="GO:0000398">
    <property type="term" value="P:mRNA splicing, via spliceosome"/>
    <property type="evidence" value="ECO:0007669"/>
    <property type="project" value="InterPro"/>
</dbReference>
<keyword evidence="1" id="KW-0175">Coiled coil</keyword>
<comment type="caution">
    <text evidence="2">The sequence shown here is derived from an EMBL/GenBank/DDBJ whole genome shotgun (WGS) entry which is preliminary data.</text>
</comment>
<evidence type="ECO:0000313" key="3">
    <source>
        <dbReference type="Proteomes" id="UP001378960"/>
    </source>
</evidence>
<dbReference type="Pfam" id="PF04502">
    <property type="entry name" value="Saf4_Yju2"/>
    <property type="match status" value="1"/>
</dbReference>
<dbReference type="AlphaFoldDB" id="A0AAV5R868"/>
<dbReference type="EMBL" id="BTGB01000005">
    <property type="protein sequence ID" value="GMM47423.1"/>
    <property type="molecule type" value="Genomic_DNA"/>
</dbReference>
<evidence type="ECO:0000256" key="1">
    <source>
        <dbReference type="SAM" id="Coils"/>
    </source>
</evidence>
<sequence>MSRKEVNRYYPPDVDPSKVKFSQKQRKSRNVVNIRLMVPFSIKCLNCNEYISQRRKFNARKEVTDRNYLSISIIKFTFRCPRCAAELSFETDPQNGDYKCIKGCKKNYEKDDDNDNNGKVKKNETVDEMISRLDKEFKENDKMKKDMELREKKGLDGKIDNLSNDNAMEQLEKRLEEQQREQERIEELEDLQEHLGEIERKRMILEDNGEENNDKEGVVEDDSVLVKEAKNAFKKHQNTKRAGIFNDYSDSSDDDEEVDTKVIPQMGIVKKRKIRIVR</sequence>
<dbReference type="PANTHER" id="PTHR12111">
    <property type="entry name" value="SPLICING FACTOR YJU2"/>
    <property type="match status" value="1"/>
</dbReference>
<feature type="coiled-coil region" evidence="1">
    <location>
        <begin position="159"/>
        <end position="208"/>
    </location>
</feature>
<evidence type="ECO:0000313" key="2">
    <source>
        <dbReference type="EMBL" id="GMM47423.1"/>
    </source>
</evidence>
<protein>
    <submittedName>
        <fullName evidence="2">mRNA splicing protein</fullName>
    </submittedName>
</protein>
<organism evidence="2 3">
    <name type="scientific">Pichia kluyveri</name>
    <name type="common">Yeast</name>
    <dbReference type="NCBI Taxonomy" id="36015"/>
    <lineage>
        <taxon>Eukaryota</taxon>
        <taxon>Fungi</taxon>
        <taxon>Dikarya</taxon>
        <taxon>Ascomycota</taxon>
        <taxon>Saccharomycotina</taxon>
        <taxon>Pichiomycetes</taxon>
        <taxon>Pichiales</taxon>
        <taxon>Pichiaceae</taxon>
        <taxon>Pichia</taxon>
    </lineage>
</organism>
<gene>
    <name evidence="2" type="ORF">DAPK24_039980</name>
</gene>
<proteinExistence type="predicted"/>
<name>A0AAV5R868_PICKL</name>
<dbReference type="GO" id="GO:0071006">
    <property type="term" value="C:U2-type catalytic step 1 spliceosome"/>
    <property type="evidence" value="ECO:0007669"/>
    <property type="project" value="TreeGrafter"/>
</dbReference>
<keyword evidence="3" id="KW-1185">Reference proteome</keyword>